<dbReference type="PROSITE" id="PS51257">
    <property type="entry name" value="PROKAR_LIPOPROTEIN"/>
    <property type="match status" value="1"/>
</dbReference>
<sequence length="150" mass="16626">MRTRFFLPVILLAGFFFVVGCEKYPTVDMGKQLLTVELKEGDSIKYISLAGSGHRIILKNVSDDRPDSCVTSSDTSREARVYISFEDRPDQILSIRSCMSGRKYTWNDLLAQKPSPIVSLAPGISAGVVEASAKDSLRGKILRAKLTFSY</sequence>
<evidence type="ECO:0000313" key="2">
    <source>
        <dbReference type="Proteomes" id="UP000198901"/>
    </source>
</evidence>
<dbReference type="EMBL" id="FNGS01000005">
    <property type="protein sequence ID" value="SDM25545.1"/>
    <property type="molecule type" value="Genomic_DNA"/>
</dbReference>
<accession>A0A1G9RSS1</accession>
<dbReference type="STRING" id="563176.SAMN04488090_2996"/>
<proteinExistence type="predicted"/>
<reference evidence="1 2" key="1">
    <citation type="submission" date="2016-10" db="EMBL/GenBank/DDBJ databases">
        <authorList>
            <person name="de Groot N.N."/>
        </authorList>
    </citation>
    <scope>NUCLEOTIDE SEQUENCE [LARGE SCALE GENOMIC DNA]</scope>
    <source>
        <strain evidence="1 2">DSM 21668</strain>
    </source>
</reference>
<protein>
    <recommendedName>
        <fullName evidence="3">Lipoprotein</fullName>
    </recommendedName>
</protein>
<keyword evidence="2" id="KW-1185">Reference proteome</keyword>
<dbReference type="AlphaFoldDB" id="A0A1G9RSS1"/>
<evidence type="ECO:0000313" key="1">
    <source>
        <dbReference type="EMBL" id="SDM25545.1"/>
    </source>
</evidence>
<gene>
    <name evidence="1" type="ORF">SAMN04488090_2996</name>
</gene>
<evidence type="ECO:0008006" key="3">
    <source>
        <dbReference type="Google" id="ProtNLM"/>
    </source>
</evidence>
<name>A0A1G9RSS1_9BACT</name>
<dbReference type="RefSeq" id="WP_093203796.1">
    <property type="nucleotide sequence ID" value="NZ_FNGS01000005.1"/>
</dbReference>
<organism evidence="1 2">
    <name type="scientific">Siphonobacter aquaeclarae</name>
    <dbReference type="NCBI Taxonomy" id="563176"/>
    <lineage>
        <taxon>Bacteria</taxon>
        <taxon>Pseudomonadati</taxon>
        <taxon>Bacteroidota</taxon>
        <taxon>Cytophagia</taxon>
        <taxon>Cytophagales</taxon>
        <taxon>Cytophagaceae</taxon>
        <taxon>Siphonobacter</taxon>
    </lineage>
</organism>
<dbReference type="Proteomes" id="UP000198901">
    <property type="component" value="Unassembled WGS sequence"/>
</dbReference>